<dbReference type="KEGG" id="syw:SYNW1945"/>
<dbReference type="HOGENOM" id="CLU_1905733_0_0_3"/>
<dbReference type="EMBL" id="BX569694">
    <property type="protein sequence ID" value="CAE08460.1"/>
    <property type="molecule type" value="Genomic_DNA"/>
</dbReference>
<organism evidence="1 2">
    <name type="scientific">Parasynechococcus marenigrum (strain WH8102)</name>
    <dbReference type="NCBI Taxonomy" id="84588"/>
    <lineage>
        <taxon>Bacteria</taxon>
        <taxon>Bacillati</taxon>
        <taxon>Cyanobacteriota</taxon>
        <taxon>Cyanophyceae</taxon>
        <taxon>Synechococcales</taxon>
        <taxon>Prochlorococcaceae</taxon>
        <taxon>Parasynechococcus</taxon>
        <taxon>Parasynechococcus marenigrum</taxon>
    </lineage>
</organism>
<dbReference type="Proteomes" id="UP000001422">
    <property type="component" value="Chromosome"/>
</dbReference>
<keyword evidence="2" id="KW-1185">Reference proteome</keyword>
<evidence type="ECO:0000313" key="2">
    <source>
        <dbReference type="Proteomes" id="UP000001422"/>
    </source>
</evidence>
<dbReference type="AlphaFoldDB" id="Q7U4W8"/>
<name>Q7U4W8_PARMW</name>
<proteinExistence type="predicted"/>
<evidence type="ECO:0000313" key="1">
    <source>
        <dbReference type="EMBL" id="CAE08460.1"/>
    </source>
</evidence>
<gene>
    <name evidence="1" type="ordered locus">SYNW1945</name>
</gene>
<sequence length="133" mass="15060">MQWPVATQLVRLAERKQRYPANGEAPFLRQPSADRRAGTDCADRDGRWLDHRSHLYDLLFGTELVSCCDVARAMALRSNELLSVCSYRSEGCRRLISGCLGVSARSAGARRWLDERRMVDRRQRPLGVAVLKG</sequence>
<reference evidence="1 2" key="1">
    <citation type="journal article" date="2003" name="Nature">
        <title>The genome of a motile marine Synechococcus.</title>
        <authorList>
            <person name="Palenik B."/>
            <person name="Brahamsha B."/>
            <person name="Larimer F."/>
            <person name="Land M."/>
            <person name="Hauser L."/>
            <person name="Chain P."/>
            <person name="Lamerdin J."/>
            <person name="Regala W."/>
            <person name="Allen E.A."/>
            <person name="McCarren J."/>
            <person name="Paulsen I."/>
            <person name="Dufresne A."/>
            <person name="Partensky F."/>
            <person name="Webb E."/>
            <person name="Waterbury J."/>
        </authorList>
    </citation>
    <scope>NUCLEOTIDE SEQUENCE [LARGE SCALE GENOMIC DNA]</scope>
    <source>
        <strain evidence="1 2">WH8102</strain>
    </source>
</reference>
<protein>
    <submittedName>
        <fullName evidence="1">Uncharacterized protein</fullName>
    </submittedName>
</protein>
<accession>Q7U4W8</accession>